<protein>
    <submittedName>
        <fullName evidence="2">Uncharacterized protein</fullName>
    </submittedName>
</protein>
<dbReference type="EMBL" id="JAUTXT010000005">
    <property type="protein sequence ID" value="KAK3678132.1"/>
    <property type="molecule type" value="Genomic_DNA"/>
</dbReference>
<proteinExistence type="predicted"/>
<evidence type="ECO:0000256" key="1">
    <source>
        <dbReference type="SAM" id="MobiDB-lite"/>
    </source>
</evidence>
<organism evidence="2 3">
    <name type="scientific">Recurvomyces mirabilis</name>
    <dbReference type="NCBI Taxonomy" id="574656"/>
    <lineage>
        <taxon>Eukaryota</taxon>
        <taxon>Fungi</taxon>
        <taxon>Dikarya</taxon>
        <taxon>Ascomycota</taxon>
        <taxon>Pezizomycotina</taxon>
        <taxon>Dothideomycetes</taxon>
        <taxon>Dothideomycetidae</taxon>
        <taxon>Mycosphaerellales</taxon>
        <taxon>Teratosphaeriaceae</taxon>
        <taxon>Recurvomyces</taxon>
    </lineage>
</organism>
<evidence type="ECO:0000313" key="2">
    <source>
        <dbReference type="EMBL" id="KAK3678132.1"/>
    </source>
</evidence>
<name>A0AAE0WUM5_9PEZI</name>
<reference evidence="2" key="1">
    <citation type="submission" date="2023-07" db="EMBL/GenBank/DDBJ databases">
        <title>Black Yeasts Isolated from many extreme environments.</title>
        <authorList>
            <person name="Coleine C."/>
            <person name="Stajich J.E."/>
            <person name="Selbmann L."/>
        </authorList>
    </citation>
    <scope>NUCLEOTIDE SEQUENCE</scope>
    <source>
        <strain evidence="2">CCFEE 5485</strain>
    </source>
</reference>
<sequence>MAPRRSTKRKADQISTPTPPPPAKTIKTDPAQKLSERYYISPVDHWNDPISWEGPVEEALMSRHSPMIVQAIVVDKKRGKGWEMLKVLMSFKKVDWNPLPRQVCGSSVEDDEGMPVSPGAIATFGQMNDAEREQYRAWQEGELESHPLRYDPDIMFPFYEGILRLFGLRQVP</sequence>
<feature type="region of interest" description="Disordered" evidence="1">
    <location>
        <begin position="1"/>
        <end position="33"/>
    </location>
</feature>
<dbReference type="Proteomes" id="UP001274830">
    <property type="component" value="Unassembled WGS sequence"/>
</dbReference>
<dbReference type="AlphaFoldDB" id="A0AAE0WUM5"/>
<gene>
    <name evidence="2" type="ORF">LTR78_002227</name>
</gene>
<keyword evidence="3" id="KW-1185">Reference proteome</keyword>
<evidence type="ECO:0000313" key="3">
    <source>
        <dbReference type="Proteomes" id="UP001274830"/>
    </source>
</evidence>
<comment type="caution">
    <text evidence="2">The sequence shown here is derived from an EMBL/GenBank/DDBJ whole genome shotgun (WGS) entry which is preliminary data.</text>
</comment>
<accession>A0AAE0WUM5</accession>